<dbReference type="GO" id="GO:0006914">
    <property type="term" value="P:autophagy"/>
    <property type="evidence" value="ECO:0007669"/>
    <property type="project" value="InterPro"/>
</dbReference>
<comment type="caution">
    <text evidence="2">The sequence shown here is derived from an EMBL/GenBank/DDBJ whole genome shotgun (WGS) entry which is preliminary data.</text>
</comment>
<feature type="region of interest" description="Disordered" evidence="1">
    <location>
        <begin position="33"/>
        <end position="57"/>
    </location>
</feature>
<keyword evidence="3" id="KW-1185">Reference proteome</keyword>
<dbReference type="Proteomes" id="UP000265520">
    <property type="component" value="Unassembled WGS sequence"/>
</dbReference>
<proteinExistence type="predicted"/>
<dbReference type="GO" id="GO:0005737">
    <property type="term" value="C:cytoplasm"/>
    <property type="evidence" value="ECO:0007669"/>
    <property type="project" value="TreeGrafter"/>
</dbReference>
<evidence type="ECO:0000313" key="3">
    <source>
        <dbReference type="Proteomes" id="UP000265520"/>
    </source>
</evidence>
<sequence>MVPNPIASKKSEDKFASSRPLLVVCAADGLFGGGSNTKDGLAGPLNGTSNSDDQMNGNYMPTSVQFYSMKSHSYVH</sequence>
<protein>
    <submittedName>
        <fullName evidence="2">Autophagy-related protein 18f-like</fullName>
    </submittedName>
</protein>
<dbReference type="PANTHER" id="PTHR13268">
    <property type="entry name" value="BREAST CARCINOMA AMPLIFIED SEQUENCE 3"/>
    <property type="match status" value="1"/>
</dbReference>
<reference evidence="2 3" key="1">
    <citation type="journal article" date="2018" name="Front. Plant Sci.">
        <title>Red Clover (Trifolium pratense) and Zigzag Clover (T. medium) - A Picture of Genomic Similarities and Differences.</title>
        <authorList>
            <person name="Dluhosova J."/>
            <person name="Istvanek J."/>
            <person name="Nedelnik J."/>
            <person name="Repkova J."/>
        </authorList>
    </citation>
    <scope>NUCLEOTIDE SEQUENCE [LARGE SCALE GENOMIC DNA]</scope>
    <source>
        <strain evidence="3">cv. 10/8</strain>
        <tissue evidence="2">Leaf</tissue>
    </source>
</reference>
<feature type="compositionally biased region" description="Polar residues" evidence="1">
    <location>
        <begin position="46"/>
        <end position="57"/>
    </location>
</feature>
<dbReference type="GO" id="GO:0042594">
    <property type="term" value="P:response to starvation"/>
    <property type="evidence" value="ECO:0007669"/>
    <property type="project" value="TreeGrafter"/>
</dbReference>
<dbReference type="PANTHER" id="PTHR13268:SF7">
    <property type="entry name" value="AUTOPHAGY-RELATED PROTEIN 18F"/>
    <property type="match status" value="1"/>
</dbReference>
<evidence type="ECO:0000313" key="2">
    <source>
        <dbReference type="EMBL" id="MCI20296.1"/>
    </source>
</evidence>
<dbReference type="AlphaFoldDB" id="A0A392Q9R6"/>
<dbReference type="EMBL" id="LXQA010119185">
    <property type="protein sequence ID" value="MCI20296.1"/>
    <property type="molecule type" value="Genomic_DNA"/>
</dbReference>
<name>A0A392Q9R6_9FABA</name>
<organism evidence="2 3">
    <name type="scientific">Trifolium medium</name>
    <dbReference type="NCBI Taxonomy" id="97028"/>
    <lineage>
        <taxon>Eukaryota</taxon>
        <taxon>Viridiplantae</taxon>
        <taxon>Streptophyta</taxon>
        <taxon>Embryophyta</taxon>
        <taxon>Tracheophyta</taxon>
        <taxon>Spermatophyta</taxon>
        <taxon>Magnoliopsida</taxon>
        <taxon>eudicotyledons</taxon>
        <taxon>Gunneridae</taxon>
        <taxon>Pentapetalae</taxon>
        <taxon>rosids</taxon>
        <taxon>fabids</taxon>
        <taxon>Fabales</taxon>
        <taxon>Fabaceae</taxon>
        <taxon>Papilionoideae</taxon>
        <taxon>50 kb inversion clade</taxon>
        <taxon>NPAAA clade</taxon>
        <taxon>Hologalegina</taxon>
        <taxon>IRL clade</taxon>
        <taxon>Trifolieae</taxon>
        <taxon>Trifolium</taxon>
    </lineage>
</organism>
<evidence type="ECO:0000256" key="1">
    <source>
        <dbReference type="SAM" id="MobiDB-lite"/>
    </source>
</evidence>
<dbReference type="InterPro" id="IPR045142">
    <property type="entry name" value="BCAS3-like"/>
</dbReference>
<accession>A0A392Q9R6</accession>
<feature type="non-terminal residue" evidence="2">
    <location>
        <position position="76"/>
    </location>
</feature>